<dbReference type="GO" id="GO:0008752">
    <property type="term" value="F:FMN reductase [NAD(P)H] activity"/>
    <property type="evidence" value="ECO:0007669"/>
    <property type="project" value="UniProtKB-EC"/>
</dbReference>
<dbReference type="Gene3D" id="3.40.109.10">
    <property type="entry name" value="NADH Oxidase"/>
    <property type="match status" value="1"/>
</dbReference>
<comment type="caution">
    <text evidence="3">The sequence shown here is derived from an EMBL/GenBank/DDBJ whole genome shotgun (WGS) entry which is preliminary data.</text>
</comment>
<organism evidence="3 4">
    <name type="scientific">Clostridium saccharobutylicum</name>
    <dbReference type="NCBI Taxonomy" id="169679"/>
    <lineage>
        <taxon>Bacteria</taxon>
        <taxon>Bacillati</taxon>
        <taxon>Bacillota</taxon>
        <taxon>Clostridia</taxon>
        <taxon>Eubacteriales</taxon>
        <taxon>Clostridiaceae</taxon>
        <taxon>Clostridium</taxon>
    </lineage>
</organism>
<dbReference type="PANTHER" id="PTHR23026:SF125">
    <property type="entry name" value="OXYGEN-INSENSITIVE NAD(P)H NITROREDUCTASE"/>
    <property type="match status" value="1"/>
</dbReference>
<keyword evidence="1" id="KW-0520">NAD</keyword>
<reference evidence="3 4" key="1">
    <citation type="submission" date="2016-05" db="EMBL/GenBank/DDBJ databases">
        <title>Microbial solvent formation.</title>
        <authorList>
            <person name="Poehlein A."/>
            <person name="Montoya Solano J.D."/>
            <person name="Flitsch S."/>
            <person name="Krabben P."/>
            <person name="Duerre P."/>
            <person name="Daniel R."/>
        </authorList>
    </citation>
    <scope>NUCLEOTIDE SEQUENCE [LARGE SCALE GENOMIC DNA]</scope>
    <source>
        <strain evidence="3 4">L1-8</strain>
    </source>
</reference>
<proteinExistence type="predicted"/>
<dbReference type="InterPro" id="IPR029479">
    <property type="entry name" value="Nitroreductase"/>
</dbReference>
<evidence type="ECO:0000313" key="4">
    <source>
        <dbReference type="Proteomes" id="UP000191154"/>
    </source>
</evidence>
<feature type="domain" description="Nitroreductase" evidence="2">
    <location>
        <begin position="8"/>
        <end position="166"/>
    </location>
</feature>
<evidence type="ECO:0000313" key="3">
    <source>
        <dbReference type="EMBL" id="OOM06388.1"/>
    </source>
</evidence>
<evidence type="ECO:0000259" key="2">
    <source>
        <dbReference type="Pfam" id="PF00881"/>
    </source>
</evidence>
<sequence>MNETLKTILTRRSIRKYKDEQIKEEELQAILEAGRFAPSGLGKQSAYFTVVQNKEMLQKINEVCKNAYIKSGDKHFEALGKSENFSAYHNAPTFIIVSGDNKALSHINDGSVTLGNMLLAAESLGIGSCWIHSLIIVFPTEEGKSLKKELGIPDNYNFVGAIALGYKNMKQPSPAPRKEGTINIIR</sequence>
<dbReference type="InterPro" id="IPR000415">
    <property type="entry name" value="Nitroreductase-like"/>
</dbReference>
<dbReference type="EMBL" id="LZYZ01000010">
    <property type="protein sequence ID" value="OOM06388.1"/>
    <property type="molecule type" value="Genomic_DNA"/>
</dbReference>
<keyword evidence="3" id="KW-0560">Oxidoreductase</keyword>
<dbReference type="GO" id="GO:0046256">
    <property type="term" value="P:2,4,6-trinitrotoluene catabolic process"/>
    <property type="evidence" value="ECO:0007669"/>
    <property type="project" value="TreeGrafter"/>
</dbReference>
<gene>
    <name evidence="3" type="primary">nfrA2_3</name>
    <name evidence="3" type="ORF">CLOSAC_43080</name>
</gene>
<evidence type="ECO:0000256" key="1">
    <source>
        <dbReference type="ARBA" id="ARBA00023027"/>
    </source>
</evidence>
<dbReference type="Pfam" id="PF00881">
    <property type="entry name" value="Nitroreductase"/>
    <property type="match status" value="1"/>
</dbReference>
<dbReference type="GO" id="GO:0046857">
    <property type="term" value="F:oxidoreductase activity, acting on other nitrogenous compounds as donors, with NAD or NADP as acceptor"/>
    <property type="evidence" value="ECO:0007669"/>
    <property type="project" value="TreeGrafter"/>
</dbReference>
<dbReference type="PANTHER" id="PTHR23026">
    <property type="entry name" value="NADPH NITROREDUCTASE"/>
    <property type="match status" value="1"/>
</dbReference>
<dbReference type="SUPFAM" id="SSF55469">
    <property type="entry name" value="FMN-dependent nitroreductase-like"/>
    <property type="match status" value="1"/>
</dbReference>
<dbReference type="GO" id="GO:0005829">
    <property type="term" value="C:cytosol"/>
    <property type="evidence" value="ECO:0007669"/>
    <property type="project" value="TreeGrafter"/>
</dbReference>
<dbReference type="RefSeq" id="WP_077867279.1">
    <property type="nucleotide sequence ID" value="NZ_LZYZ01000010.1"/>
</dbReference>
<accession>A0A1S8MQE5</accession>
<dbReference type="EC" id="1.5.1.39" evidence="3"/>
<dbReference type="Proteomes" id="UP000191154">
    <property type="component" value="Unassembled WGS sequence"/>
</dbReference>
<dbReference type="AlphaFoldDB" id="A0A1S8MQE5"/>
<name>A0A1S8MQE5_CLOSA</name>
<protein>
    <submittedName>
        <fullName evidence="3">FMN reductase</fullName>
        <ecNumber evidence="3">1.5.1.39</ecNumber>
    </submittedName>
</protein>
<dbReference type="InterPro" id="IPR050627">
    <property type="entry name" value="Nitroreductase/BluB"/>
</dbReference>